<protein>
    <submittedName>
        <fullName evidence="5">Helix-turn-helix domain-containing protein</fullName>
    </submittedName>
</protein>
<dbReference type="Gene3D" id="1.10.10.60">
    <property type="entry name" value="Homeodomain-like"/>
    <property type="match status" value="1"/>
</dbReference>
<evidence type="ECO:0000313" key="5">
    <source>
        <dbReference type="EMBL" id="MEY1663091.1"/>
    </source>
</evidence>
<organism evidence="5 6">
    <name type="scientific">Isoalcanivorax beigongshangi</name>
    <dbReference type="NCBI Taxonomy" id="3238810"/>
    <lineage>
        <taxon>Bacteria</taxon>
        <taxon>Pseudomonadati</taxon>
        <taxon>Pseudomonadota</taxon>
        <taxon>Gammaproteobacteria</taxon>
        <taxon>Oceanospirillales</taxon>
        <taxon>Alcanivoracaceae</taxon>
        <taxon>Isoalcanivorax</taxon>
    </lineage>
</organism>
<sequence>MSEVGWQGDIWLARDHAVFYGCVGDARSHAHYAHQLMVGLGQPVTVALDTGRQQASRLLIPSWQRHALQPSQMPQLVLFAEPLAFDQDTLVAWLPHCPDDPAGAQRALQQLPRRPLDPRLQQALVELDQGLDGKVPSARLATAASLSLSQLARLFSDQLGVSVRRLVLWRRLHLATALVLQGYSLTDAAHHAGFADSAHLSRTVRSLLGIRADLSLTQLRVMALQ</sequence>
<reference evidence="5 6" key="1">
    <citation type="submission" date="2024-07" db="EMBL/GenBank/DDBJ databases">
        <authorList>
            <person name="Ren Q."/>
        </authorList>
    </citation>
    <scope>NUCLEOTIDE SEQUENCE [LARGE SCALE GENOMIC DNA]</scope>
    <source>
        <strain evidence="5 6">REN37</strain>
    </source>
</reference>
<keyword evidence="2" id="KW-0238">DNA-binding</keyword>
<keyword evidence="6" id="KW-1185">Reference proteome</keyword>
<proteinExistence type="predicted"/>
<dbReference type="PROSITE" id="PS01124">
    <property type="entry name" value="HTH_ARAC_FAMILY_2"/>
    <property type="match status" value="1"/>
</dbReference>
<dbReference type="PANTHER" id="PTHR46796">
    <property type="entry name" value="HTH-TYPE TRANSCRIPTIONAL ACTIVATOR RHAS-RELATED"/>
    <property type="match status" value="1"/>
</dbReference>
<dbReference type="RefSeq" id="WP_369456364.1">
    <property type="nucleotide sequence ID" value="NZ_JBGCUO010000003.1"/>
</dbReference>
<dbReference type="SMART" id="SM00342">
    <property type="entry name" value="HTH_ARAC"/>
    <property type="match status" value="1"/>
</dbReference>
<dbReference type="EMBL" id="JBGCUO010000003">
    <property type="protein sequence ID" value="MEY1663091.1"/>
    <property type="molecule type" value="Genomic_DNA"/>
</dbReference>
<dbReference type="InterPro" id="IPR050204">
    <property type="entry name" value="AraC_XylS_family_regulators"/>
</dbReference>
<evidence type="ECO:0000256" key="2">
    <source>
        <dbReference type="ARBA" id="ARBA00023125"/>
    </source>
</evidence>
<keyword evidence="3" id="KW-0804">Transcription</keyword>
<evidence type="ECO:0000313" key="6">
    <source>
        <dbReference type="Proteomes" id="UP001562065"/>
    </source>
</evidence>
<evidence type="ECO:0000256" key="3">
    <source>
        <dbReference type="ARBA" id="ARBA00023163"/>
    </source>
</evidence>
<dbReference type="InterPro" id="IPR018060">
    <property type="entry name" value="HTH_AraC"/>
</dbReference>
<keyword evidence="1" id="KW-0805">Transcription regulation</keyword>
<dbReference type="Pfam" id="PF12833">
    <property type="entry name" value="HTH_18"/>
    <property type="match status" value="1"/>
</dbReference>
<name>A0ABV4AMU2_9GAMM</name>
<evidence type="ECO:0000259" key="4">
    <source>
        <dbReference type="PROSITE" id="PS01124"/>
    </source>
</evidence>
<gene>
    <name evidence="5" type="ORF">AB5I84_13090</name>
</gene>
<comment type="caution">
    <text evidence="5">The sequence shown here is derived from an EMBL/GenBank/DDBJ whole genome shotgun (WGS) entry which is preliminary data.</text>
</comment>
<feature type="domain" description="HTH araC/xylS-type" evidence="4">
    <location>
        <begin position="121"/>
        <end position="218"/>
    </location>
</feature>
<evidence type="ECO:0000256" key="1">
    <source>
        <dbReference type="ARBA" id="ARBA00023015"/>
    </source>
</evidence>
<accession>A0ABV4AMU2</accession>
<dbReference type="Proteomes" id="UP001562065">
    <property type="component" value="Unassembled WGS sequence"/>
</dbReference>